<proteinExistence type="predicted"/>
<evidence type="ECO:0000313" key="2">
    <source>
        <dbReference type="Proteomes" id="UP000694918"/>
    </source>
</evidence>
<evidence type="ECO:0000256" key="1">
    <source>
        <dbReference type="SAM" id="MobiDB-lite"/>
    </source>
</evidence>
<dbReference type="AlphaFoldDB" id="A0AAJ6V4J8"/>
<organism evidence="2 3">
    <name type="scientific">Populus euphratica</name>
    <name type="common">Euphrates poplar</name>
    <dbReference type="NCBI Taxonomy" id="75702"/>
    <lineage>
        <taxon>Eukaryota</taxon>
        <taxon>Viridiplantae</taxon>
        <taxon>Streptophyta</taxon>
        <taxon>Embryophyta</taxon>
        <taxon>Tracheophyta</taxon>
        <taxon>Spermatophyta</taxon>
        <taxon>Magnoliopsida</taxon>
        <taxon>eudicotyledons</taxon>
        <taxon>Gunneridae</taxon>
        <taxon>Pentapetalae</taxon>
        <taxon>rosids</taxon>
        <taxon>fabids</taxon>
        <taxon>Malpighiales</taxon>
        <taxon>Salicaceae</taxon>
        <taxon>Saliceae</taxon>
        <taxon>Populus</taxon>
    </lineage>
</organism>
<dbReference type="KEGG" id="peu:105137151"/>
<reference evidence="3" key="1">
    <citation type="submission" date="2025-08" db="UniProtKB">
        <authorList>
            <consortium name="RefSeq"/>
        </authorList>
    </citation>
    <scope>IDENTIFICATION</scope>
</reference>
<dbReference type="PANTHER" id="PTHR31704">
    <property type="entry name" value="MYB/SANT-LIKE DNA-BINDING DOMAIN PROTEIN-RELATED"/>
    <property type="match status" value="1"/>
</dbReference>
<dbReference type="RefSeq" id="XP_011041083.1">
    <property type="nucleotide sequence ID" value="XM_011042781.1"/>
</dbReference>
<protein>
    <submittedName>
        <fullName evidence="3">Uncharacterized protein LOC105137151</fullName>
    </submittedName>
</protein>
<sequence length="211" mass="23902">MHVLFHICSIQEIRGSKKFRHAGIEPSLCNKFDRIFSNVVATGHYVWAPSSGVLFDDDTVNQNTQDVHVNEEENLEEGSGDSEEDAIPNYTDDVCNLVVGVNMGNNSTTNSSGKRKAKEQCSGQSTNKSKKPHRVGAQMLKRWDKLVDDVSIRNDSRDKIGCSISEVMIEIHSIPDIIFGDDLYWFATEYLSRRNKREMWAAIGDLDRKYQ</sequence>
<name>A0AAJ6V4J8_POPEU</name>
<accession>A0AAJ6V4J8</accession>
<evidence type="ECO:0000313" key="3">
    <source>
        <dbReference type="RefSeq" id="XP_011041083.1"/>
    </source>
</evidence>
<feature type="region of interest" description="Disordered" evidence="1">
    <location>
        <begin position="106"/>
        <end position="134"/>
    </location>
</feature>
<keyword evidence="2" id="KW-1185">Reference proteome</keyword>
<dbReference type="PANTHER" id="PTHR31704:SF37">
    <property type="entry name" value="HEAT SHOCK PROTEIN"/>
    <property type="match status" value="1"/>
</dbReference>
<gene>
    <name evidence="3" type="primary">LOC105137151</name>
</gene>
<dbReference type="Proteomes" id="UP000694918">
    <property type="component" value="Unplaced"/>
</dbReference>
<dbReference type="GeneID" id="105137151"/>